<feature type="region of interest" description="Disordered" evidence="1">
    <location>
        <begin position="68"/>
        <end position="109"/>
    </location>
</feature>
<dbReference type="Proteomes" id="UP000284605">
    <property type="component" value="Unassembled WGS sequence"/>
</dbReference>
<dbReference type="AlphaFoldDB" id="A0A418WTI4"/>
<accession>A0A418WTI4</accession>
<proteinExistence type="predicted"/>
<gene>
    <name evidence="2" type="ORF">D3874_01725</name>
</gene>
<evidence type="ECO:0000256" key="1">
    <source>
        <dbReference type="SAM" id="MobiDB-lite"/>
    </source>
</evidence>
<dbReference type="EMBL" id="QYUK01000008">
    <property type="protein sequence ID" value="RJF94581.1"/>
    <property type="molecule type" value="Genomic_DNA"/>
</dbReference>
<comment type="caution">
    <text evidence="2">The sequence shown here is derived from an EMBL/GenBank/DDBJ whole genome shotgun (WGS) entry which is preliminary data.</text>
</comment>
<dbReference type="OrthoDB" id="9786516at2"/>
<sequence length="109" mass="12011">MTDLAALHAATQELAQAMAAFRLENDRRLAEIETKGRLDPLTQDKVERLNTEVGRLNETVQAIETTLARPGAARAPRPAMPRRPLMPRPSPPSCARASITNCRAWSARP</sequence>
<name>A0A418WTI4_9PROT</name>
<evidence type="ECO:0000313" key="2">
    <source>
        <dbReference type="EMBL" id="RJF94581.1"/>
    </source>
</evidence>
<dbReference type="RefSeq" id="WP_119775785.1">
    <property type="nucleotide sequence ID" value="NZ_QYUK01000008.1"/>
</dbReference>
<protein>
    <submittedName>
        <fullName evidence="2">Uncharacterized protein</fullName>
    </submittedName>
</protein>
<organism evidence="2 3">
    <name type="scientific">Oleomonas cavernae</name>
    <dbReference type="NCBI Taxonomy" id="2320859"/>
    <lineage>
        <taxon>Bacteria</taxon>
        <taxon>Pseudomonadati</taxon>
        <taxon>Pseudomonadota</taxon>
        <taxon>Alphaproteobacteria</taxon>
        <taxon>Acetobacterales</taxon>
        <taxon>Acetobacteraceae</taxon>
        <taxon>Oleomonas</taxon>
    </lineage>
</organism>
<feature type="compositionally biased region" description="Low complexity" evidence="1">
    <location>
        <begin position="68"/>
        <end position="77"/>
    </location>
</feature>
<reference evidence="2 3" key="1">
    <citation type="submission" date="2018-09" db="EMBL/GenBank/DDBJ databases">
        <authorList>
            <person name="Zhu H."/>
        </authorList>
    </citation>
    <scope>NUCLEOTIDE SEQUENCE [LARGE SCALE GENOMIC DNA]</scope>
    <source>
        <strain evidence="2 3">K1W22B-8</strain>
    </source>
</reference>
<evidence type="ECO:0000313" key="3">
    <source>
        <dbReference type="Proteomes" id="UP000284605"/>
    </source>
</evidence>
<keyword evidence="3" id="KW-1185">Reference proteome</keyword>
<feature type="compositionally biased region" description="Pro residues" evidence="1">
    <location>
        <begin position="78"/>
        <end position="92"/>
    </location>
</feature>